<reference evidence="2" key="3">
    <citation type="submission" date="2020-12" db="UniProtKB">
        <authorList>
            <consortium name="EnsemblPlants"/>
        </authorList>
    </citation>
    <scope>IDENTIFICATION</scope>
</reference>
<organism evidence="1">
    <name type="scientific">Physcomitrium patens</name>
    <name type="common">Spreading-leaved earth moss</name>
    <name type="synonym">Physcomitrella patens</name>
    <dbReference type="NCBI Taxonomy" id="3218"/>
    <lineage>
        <taxon>Eukaryota</taxon>
        <taxon>Viridiplantae</taxon>
        <taxon>Streptophyta</taxon>
        <taxon>Embryophyta</taxon>
        <taxon>Bryophyta</taxon>
        <taxon>Bryophytina</taxon>
        <taxon>Bryopsida</taxon>
        <taxon>Funariidae</taxon>
        <taxon>Funariales</taxon>
        <taxon>Funariaceae</taxon>
        <taxon>Physcomitrium</taxon>
    </lineage>
</organism>
<dbReference type="EMBL" id="ABEU02000007">
    <property type="protein sequence ID" value="PNR51206.1"/>
    <property type="molecule type" value="Genomic_DNA"/>
</dbReference>
<dbReference type="Proteomes" id="UP000006727">
    <property type="component" value="Chromosome 7"/>
</dbReference>
<evidence type="ECO:0000313" key="1">
    <source>
        <dbReference type="EMBL" id="PNR51206.1"/>
    </source>
</evidence>
<sequence>MLPGLFEAQLLLAATVVCTRLRKKGDQFNLRLWMPLRIGMTVRARANVRS</sequence>
<accession>A0A2K1KBQ1</accession>
<dbReference type="EnsemblPlants" id="Pp3c7_14650V3.2">
    <property type="protein sequence ID" value="PAC:32924939.CDS.1"/>
    <property type="gene ID" value="Pp3c7_14650"/>
</dbReference>
<keyword evidence="3" id="KW-1185">Reference proteome</keyword>
<name>A0A2K1KBQ1_PHYPA</name>
<dbReference type="AlphaFoldDB" id="A0A2K1KBQ1"/>
<gene>
    <name evidence="1" type="ORF">PHYPA_010392</name>
</gene>
<dbReference type="EnsemblPlants" id="Pp3c7_14650V3.1">
    <property type="protein sequence ID" value="PAC:32924938.CDS.1"/>
    <property type="gene ID" value="Pp3c7_14650"/>
</dbReference>
<proteinExistence type="predicted"/>
<protein>
    <submittedName>
        <fullName evidence="1 2">Uncharacterized protein</fullName>
    </submittedName>
</protein>
<dbReference type="Gramene" id="Pp3c7_14650V3.2">
    <property type="protein sequence ID" value="PAC:32924939.CDS.1"/>
    <property type="gene ID" value="Pp3c7_14650"/>
</dbReference>
<evidence type="ECO:0000313" key="3">
    <source>
        <dbReference type="Proteomes" id="UP000006727"/>
    </source>
</evidence>
<dbReference type="PaxDb" id="3218-PP1S264_31V6.1"/>
<evidence type="ECO:0000313" key="2">
    <source>
        <dbReference type="EnsemblPlants" id="PAC:32924938.CDS.1"/>
    </source>
</evidence>
<reference evidence="1 3" key="1">
    <citation type="journal article" date="2008" name="Science">
        <title>The Physcomitrella genome reveals evolutionary insights into the conquest of land by plants.</title>
        <authorList>
            <person name="Rensing S."/>
            <person name="Lang D."/>
            <person name="Zimmer A."/>
            <person name="Terry A."/>
            <person name="Salamov A."/>
            <person name="Shapiro H."/>
            <person name="Nishiyama T."/>
            <person name="Perroud P.-F."/>
            <person name="Lindquist E."/>
            <person name="Kamisugi Y."/>
            <person name="Tanahashi T."/>
            <person name="Sakakibara K."/>
            <person name="Fujita T."/>
            <person name="Oishi K."/>
            <person name="Shin-I T."/>
            <person name="Kuroki Y."/>
            <person name="Toyoda A."/>
            <person name="Suzuki Y."/>
            <person name="Hashimoto A."/>
            <person name="Yamaguchi K."/>
            <person name="Sugano A."/>
            <person name="Kohara Y."/>
            <person name="Fujiyama A."/>
            <person name="Anterola A."/>
            <person name="Aoki S."/>
            <person name="Ashton N."/>
            <person name="Barbazuk W.B."/>
            <person name="Barker E."/>
            <person name="Bennetzen J."/>
            <person name="Bezanilla M."/>
            <person name="Blankenship R."/>
            <person name="Cho S.H."/>
            <person name="Dutcher S."/>
            <person name="Estelle M."/>
            <person name="Fawcett J.A."/>
            <person name="Gundlach H."/>
            <person name="Hanada K."/>
            <person name="Heyl A."/>
            <person name="Hicks K.A."/>
            <person name="Hugh J."/>
            <person name="Lohr M."/>
            <person name="Mayer K."/>
            <person name="Melkozernov A."/>
            <person name="Murata T."/>
            <person name="Nelson D."/>
            <person name="Pils B."/>
            <person name="Prigge M."/>
            <person name="Reiss B."/>
            <person name="Renner T."/>
            <person name="Rombauts S."/>
            <person name="Rushton P."/>
            <person name="Sanderfoot A."/>
            <person name="Schween G."/>
            <person name="Shiu S.-H."/>
            <person name="Stueber K."/>
            <person name="Theodoulou F.L."/>
            <person name="Tu H."/>
            <person name="Van de Peer Y."/>
            <person name="Verrier P.J."/>
            <person name="Waters E."/>
            <person name="Wood A."/>
            <person name="Yang L."/>
            <person name="Cove D."/>
            <person name="Cuming A."/>
            <person name="Hasebe M."/>
            <person name="Lucas S."/>
            <person name="Mishler D.B."/>
            <person name="Reski R."/>
            <person name="Grigoriev I."/>
            <person name="Quatrano R.S."/>
            <person name="Boore J.L."/>
        </authorList>
    </citation>
    <scope>NUCLEOTIDE SEQUENCE [LARGE SCALE GENOMIC DNA]</scope>
    <source>
        <strain evidence="2 3">cv. Gransden 2004</strain>
    </source>
</reference>
<dbReference type="InParanoid" id="A0A2K1KBQ1"/>
<dbReference type="Gramene" id="Pp3c7_14650V3.1">
    <property type="protein sequence ID" value="PAC:32924938.CDS.1"/>
    <property type="gene ID" value="Pp3c7_14650"/>
</dbReference>
<reference evidence="1 3" key="2">
    <citation type="journal article" date="2018" name="Plant J.">
        <title>The Physcomitrella patens chromosome-scale assembly reveals moss genome structure and evolution.</title>
        <authorList>
            <person name="Lang D."/>
            <person name="Ullrich K.K."/>
            <person name="Murat F."/>
            <person name="Fuchs J."/>
            <person name="Jenkins J."/>
            <person name="Haas F.B."/>
            <person name="Piednoel M."/>
            <person name="Gundlach H."/>
            <person name="Van Bel M."/>
            <person name="Meyberg R."/>
            <person name="Vives C."/>
            <person name="Morata J."/>
            <person name="Symeonidi A."/>
            <person name="Hiss M."/>
            <person name="Muchero W."/>
            <person name="Kamisugi Y."/>
            <person name="Saleh O."/>
            <person name="Blanc G."/>
            <person name="Decker E.L."/>
            <person name="van Gessel N."/>
            <person name="Grimwood J."/>
            <person name="Hayes R.D."/>
            <person name="Graham S.W."/>
            <person name="Gunter L.E."/>
            <person name="McDaniel S.F."/>
            <person name="Hoernstein S.N.W."/>
            <person name="Larsson A."/>
            <person name="Li F.W."/>
            <person name="Perroud P.F."/>
            <person name="Phillips J."/>
            <person name="Ranjan P."/>
            <person name="Rokshar D.S."/>
            <person name="Rothfels C.J."/>
            <person name="Schneider L."/>
            <person name="Shu S."/>
            <person name="Stevenson D.W."/>
            <person name="Thummler F."/>
            <person name="Tillich M."/>
            <person name="Villarreal Aguilar J.C."/>
            <person name="Widiez T."/>
            <person name="Wong G.K."/>
            <person name="Wymore A."/>
            <person name="Zhang Y."/>
            <person name="Zimmer A.D."/>
            <person name="Quatrano R.S."/>
            <person name="Mayer K.F.X."/>
            <person name="Goodstein D."/>
            <person name="Casacuberta J.M."/>
            <person name="Vandepoele K."/>
            <person name="Reski R."/>
            <person name="Cuming A.C."/>
            <person name="Tuskan G.A."/>
            <person name="Maumus F."/>
            <person name="Salse J."/>
            <person name="Schmutz J."/>
            <person name="Rensing S.A."/>
        </authorList>
    </citation>
    <scope>NUCLEOTIDE SEQUENCE [LARGE SCALE GENOMIC DNA]</scope>
    <source>
        <strain evidence="2 3">cv. Gransden 2004</strain>
    </source>
</reference>